<dbReference type="AlphaFoldDB" id="A0A1Y2F2S3"/>
<dbReference type="RefSeq" id="XP_040723280.1">
    <property type="nucleotide sequence ID" value="XM_040869873.1"/>
</dbReference>
<keyword evidence="1" id="KW-0732">Signal</keyword>
<feature type="chain" id="PRO_5013164013" evidence="1">
    <location>
        <begin position="19"/>
        <end position="211"/>
    </location>
</feature>
<protein>
    <submittedName>
        <fullName evidence="2">Uncharacterized protein</fullName>
    </submittedName>
</protein>
<dbReference type="Proteomes" id="UP000193685">
    <property type="component" value="Unassembled WGS sequence"/>
</dbReference>
<keyword evidence="3" id="KW-1185">Reference proteome</keyword>
<reference evidence="2 3" key="1">
    <citation type="submission" date="2016-07" db="EMBL/GenBank/DDBJ databases">
        <title>Pervasive Adenine N6-methylation of Active Genes in Fungi.</title>
        <authorList>
            <consortium name="DOE Joint Genome Institute"/>
            <person name="Mondo S.J."/>
            <person name="Dannebaum R.O."/>
            <person name="Kuo R.C."/>
            <person name="Labutti K."/>
            <person name="Haridas S."/>
            <person name="Kuo A."/>
            <person name="Salamov A."/>
            <person name="Ahrendt S.R."/>
            <person name="Lipzen A."/>
            <person name="Sullivan W."/>
            <person name="Andreopoulos W.B."/>
            <person name="Clum A."/>
            <person name="Lindquist E."/>
            <person name="Daum C."/>
            <person name="Ramamoorthy G.K."/>
            <person name="Gryganskyi A."/>
            <person name="Culley D."/>
            <person name="Magnuson J.K."/>
            <person name="James T.Y."/>
            <person name="O'Malley M.A."/>
            <person name="Stajich J.E."/>
            <person name="Spatafora J.W."/>
            <person name="Visel A."/>
            <person name="Grigoriev I.V."/>
        </authorList>
    </citation>
    <scope>NUCLEOTIDE SEQUENCE [LARGE SCALE GENOMIC DNA]</scope>
    <source>
        <strain evidence="2 3">12-1054</strain>
    </source>
</reference>
<proteinExistence type="predicted"/>
<evidence type="ECO:0000313" key="3">
    <source>
        <dbReference type="Proteomes" id="UP000193685"/>
    </source>
</evidence>
<accession>A0A1Y2F2S3</accession>
<gene>
    <name evidence="2" type="ORF">BCR37DRAFT_382429</name>
</gene>
<sequence length="211" mass="23193">MPKTWLFGISVCILGILGGKTLPADNSNCQSLYIADWHLLHSVGAALGQICADGLLCQAPFAVKAYALTKLNFTYTKYIQTPDECQLLHGACAIHTNFTYGEQYSIGGCKCADMVFFPRMSTSPITIDGKTYQCDLKSIQARFAERKLPKPELYGSDLSCKYPSKTDLDTCVCNIVPGGIPSNANGSACSNMWNVWDTDRTPRRRLNVTEL</sequence>
<evidence type="ECO:0000256" key="1">
    <source>
        <dbReference type="SAM" id="SignalP"/>
    </source>
</evidence>
<comment type="caution">
    <text evidence="2">The sequence shown here is derived from an EMBL/GenBank/DDBJ whole genome shotgun (WGS) entry which is preliminary data.</text>
</comment>
<evidence type="ECO:0000313" key="2">
    <source>
        <dbReference type="EMBL" id="ORY78169.1"/>
    </source>
</evidence>
<name>A0A1Y2F2S3_PROLT</name>
<dbReference type="GeneID" id="63786472"/>
<dbReference type="EMBL" id="MCFI01000018">
    <property type="protein sequence ID" value="ORY78169.1"/>
    <property type="molecule type" value="Genomic_DNA"/>
</dbReference>
<feature type="signal peptide" evidence="1">
    <location>
        <begin position="1"/>
        <end position="18"/>
    </location>
</feature>
<organism evidence="2 3">
    <name type="scientific">Protomyces lactucae-debilis</name>
    <dbReference type="NCBI Taxonomy" id="2754530"/>
    <lineage>
        <taxon>Eukaryota</taxon>
        <taxon>Fungi</taxon>
        <taxon>Dikarya</taxon>
        <taxon>Ascomycota</taxon>
        <taxon>Taphrinomycotina</taxon>
        <taxon>Taphrinomycetes</taxon>
        <taxon>Taphrinales</taxon>
        <taxon>Protomycetaceae</taxon>
        <taxon>Protomyces</taxon>
    </lineage>
</organism>